<feature type="signal peptide" evidence="1">
    <location>
        <begin position="1"/>
        <end position="18"/>
    </location>
</feature>
<protein>
    <submittedName>
        <fullName evidence="5">Peptidase M61</fullName>
    </submittedName>
</protein>
<dbReference type="PIRSF" id="PIRSF016493">
    <property type="entry name" value="Glycyl_aminpptds"/>
    <property type="match status" value="1"/>
</dbReference>
<feature type="domain" description="Peptidase M61 catalytic" evidence="2">
    <location>
        <begin position="282"/>
        <end position="400"/>
    </location>
</feature>
<dbReference type="EMBL" id="CP011390">
    <property type="protein sequence ID" value="ANE49476.1"/>
    <property type="molecule type" value="Genomic_DNA"/>
</dbReference>
<name>A0A172TR58_9BACT</name>
<dbReference type="SUPFAM" id="SSF50156">
    <property type="entry name" value="PDZ domain-like"/>
    <property type="match status" value="1"/>
</dbReference>
<dbReference type="InterPro" id="IPR040756">
    <property type="entry name" value="Peptidase_M61_N"/>
</dbReference>
<dbReference type="Gene3D" id="1.10.390.10">
    <property type="entry name" value="Neutral Protease Domain 2"/>
    <property type="match status" value="1"/>
</dbReference>
<evidence type="ECO:0000259" key="4">
    <source>
        <dbReference type="Pfam" id="PF17899"/>
    </source>
</evidence>
<dbReference type="OrthoDB" id="9778516at2"/>
<keyword evidence="1" id="KW-0732">Signal</keyword>
<proteinExistence type="predicted"/>
<dbReference type="Gene3D" id="2.60.40.3650">
    <property type="match status" value="1"/>
</dbReference>
<sequence>MKRLCVLLFTLQPLLLLAQQIHYEFSAPNALHHEAEISVTVSGLKPGSAIFRMSRSSPGRYATHEFGKNVYNVTAVDGNGKSLQVDKVDAEVYEVKKQAGTVKLKYTLYGNYADGTYCSIDATGYHLNMPATFMWVKGLDKAPITLQFKDVNKEWKIATQLKPTNDSYTFSAPNLQYFMDAPTKIGSLHIREWKVTNPDKKQYTFRLALEADAADSVVNSFTQRLQLIVKEAQGVFGEVPAFDYGTYTFIASLNPYVNGDGMEHRNSTMISSGRVFTGANNFLNTFAHEFIHAWNVERIRPKSLEPFNFEKSNMSEGLWIAEGFTQYYGLLLMKRAGLTSEADFLQQISGLVNGKENTPGGMYYTPIENSQRAVFVDAGVSVDKTNYPNMFTSYYTHGAALALALDMKLRSQFGKSLDGFMQQMWKAFGKTEKAYTLPEVQQVLAGYTSAAFASDFFNQNVYGHASINYSTLLQTAGLELKKAAAGKAWIGNVRYGADSSKLIVASNTVRNTPLYNAGVDIDDVLLQLGGTKVFQSKDVDAVLAKHQPGETIKLIFKHRNTVTEKELTLAESPSLTIVPLESINATITDAQQINRQNWLESKAIKNL</sequence>
<dbReference type="Pfam" id="PF05299">
    <property type="entry name" value="Peptidase_M61"/>
    <property type="match status" value="1"/>
</dbReference>
<evidence type="ECO:0000313" key="5">
    <source>
        <dbReference type="EMBL" id="ANE49476.1"/>
    </source>
</evidence>
<accession>A0A172TR58</accession>
<evidence type="ECO:0000259" key="2">
    <source>
        <dbReference type="Pfam" id="PF05299"/>
    </source>
</evidence>
<dbReference type="PATRIC" id="fig|1492898.3.peg.466"/>
<dbReference type="InterPro" id="IPR027268">
    <property type="entry name" value="Peptidase_M4/M1_CTD_sf"/>
</dbReference>
<dbReference type="Pfam" id="PF13180">
    <property type="entry name" value="PDZ_2"/>
    <property type="match status" value="1"/>
</dbReference>
<dbReference type="RefSeq" id="WP_066401583.1">
    <property type="nucleotide sequence ID" value="NZ_CP011390.1"/>
</dbReference>
<feature type="chain" id="PRO_5008001022" evidence="1">
    <location>
        <begin position="19"/>
        <end position="607"/>
    </location>
</feature>
<gene>
    <name evidence="5" type="ORF">SY85_02135</name>
</gene>
<reference evidence="6" key="1">
    <citation type="submission" date="2015-01" db="EMBL/GenBank/DDBJ databases">
        <title>Flavisolibacter sp./LCS9/ whole genome sequencing.</title>
        <authorList>
            <person name="Kim M.K."/>
            <person name="Srinivasan S."/>
            <person name="Lee J.-J."/>
        </authorList>
    </citation>
    <scope>NUCLEOTIDE SEQUENCE [LARGE SCALE GENOMIC DNA]</scope>
    <source>
        <strain evidence="6">LCS9</strain>
    </source>
</reference>
<organism evidence="5 6">
    <name type="scientific">Flavisolibacter tropicus</name>
    <dbReference type="NCBI Taxonomy" id="1492898"/>
    <lineage>
        <taxon>Bacteria</taxon>
        <taxon>Pseudomonadati</taxon>
        <taxon>Bacteroidota</taxon>
        <taxon>Chitinophagia</taxon>
        <taxon>Chitinophagales</taxon>
        <taxon>Chitinophagaceae</taxon>
        <taxon>Flavisolibacter</taxon>
    </lineage>
</organism>
<feature type="domain" description="Peptidase M61 N-terminal" evidence="4">
    <location>
        <begin position="22"/>
        <end position="186"/>
    </location>
</feature>
<dbReference type="Gene3D" id="2.30.42.10">
    <property type="match status" value="1"/>
</dbReference>
<evidence type="ECO:0000256" key="1">
    <source>
        <dbReference type="SAM" id="SignalP"/>
    </source>
</evidence>
<evidence type="ECO:0000259" key="3">
    <source>
        <dbReference type="Pfam" id="PF13180"/>
    </source>
</evidence>
<feature type="domain" description="PDZ" evidence="3">
    <location>
        <begin position="501"/>
        <end position="566"/>
    </location>
</feature>
<dbReference type="KEGG" id="fla:SY85_02135"/>
<dbReference type="Proteomes" id="UP000077177">
    <property type="component" value="Chromosome"/>
</dbReference>
<dbReference type="InterPro" id="IPR007963">
    <property type="entry name" value="Peptidase_M61_catalytic"/>
</dbReference>
<dbReference type="Pfam" id="PF17899">
    <property type="entry name" value="Peptidase_M61_N"/>
    <property type="match status" value="1"/>
</dbReference>
<dbReference type="InterPro" id="IPR024191">
    <property type="entry name" value="Peptidase_M61"/>
</dbReference>
<keyword evidence="6" id="KW-1185">Reference proteome</keyword>
<reference evidence="5 6" key="2">
    <citation type="journal article" date="2016" name="Int. J. Syst. Evol. Microbiol.">
        <title>Flavisolibacter tropicus sp. nov., isolated from tropical soil.</title>
        <authorList>
            <person name="Lee J.J."/>
            <person name="Kang M.S."/>
            <person name="Kim G.S."/>
            <person name="Lee C.S."/>
            <person name="Lim S."/>
            <person name="Lee J."/>
            <person name="Roh S.H."/>
            <person name="Kang H."/>
            <person name="Ha J.M."/>
            <person name="Bae S."/>
            <person name="Jung H.Y."/>
            <person name="Kim M.K."/>
        </authorList>
    </citation>
    <scope>NUCLEOTIDE SEQUENCE [LARGE SCALE GENOMIC DNA]</scope>
    <source>
        <strain evidence="5 6">LCS9</strain>
    </source>
</reference>
<evidence type="ECO:0000313" key="6">
    <source>
        <dbReference type="Proteomes" id="UP000077177"/>
    </source>
</evidence>
<dbReference type="InterPro" id="IPR036034">
    <property type="entry name" value="PDZ_sf"/>
</dbReference>
<dbReference type="SUPFAM" id="SSF55486">
    <property type="entry name" value="Metalloproteases ('zincins'), catalytic domain"/>
    <property type="match status" value="1"/>
</dbReference>
<dbReference type="AlphaFoldDB" id="A0A172TR58"/>
<dbReference type="InterPro" id="IPR001478">
    <property type="entry name" value="PDZ"/>
</dbReference>